<comment type="caution">
    <text evidence="1">The sequence shown here is derived from an EMBL/GenBank/DDBJ whole genome shotgun (WGS) entry which is preliminary data.</text>
</comment>
<reference evidence="1 2" key="1">
    <citation type="journal article" date="2015" name="Genome Biol. Evol.">
        <title>Comparative Genomics of a Bacterivorous Green Alga Reveals Evolutionary Causalities and Consequences of Phago-Mixotrophic Mode of Nutrition.</title>
        <authorList>
            <person name="Burns J.A."/>
            <person name="Paasch A."/>
            <person name="Narechania A."/>
            <person name="Kim E."/>
        </authorList>
    </citation>
    <scope>NUCLEOTIDE SEQUENCE [LARGE SCALE GENOMIC DNA]</scope>
    <source>
        <strain evidence="1 2">PLY_AMNH</strain>
    </source>
</reference>
<evidence type="ECO:0000313" key="1">
    <source>
        <dbReference type="EMBL" id="KAK3253088.1"/>
    </source>
</evidence>
<dbReference type="EMBL" id="LGRX02025013">
    <property type="protein sequence ID" value="KAK3253088.1"/>
    <property type="molecule type" value="Genomic_DNA"/>
</dbReference>
<keyword evidence="2" id="KW-1185">Reference proteome</keyword>
<protein>
    <submittedName>
        <fullName evidence="1">Uncharacterized protein</fullName>
    </submittedName>
</protein>
<sequence length="389" mass="42319">MGGDLLLYMTRSAESEGAQEDAEVHASDPDGATQDELFVHAVVTITDDSASATLAAETASDSQSQRTIARTWMNDFWNISVSMGGEYHVLHDVLHEESADAAHVFFDAYLPGAANFARHSLRMYANALRTVIIGVAYTGNQVTQGKLLSKDTLWGLVEPALDEQMAAAHSLYEVVHMFMYGPIGAVEAYADKTTTLMCDKSDIHNNLMQESLKIVHAVSTYAQYPSPLTGESIACNPLSANCAAGAYEIDTSMTLNPVCAITYALNTPVSSTSMGEFFSSQQASIKRLFKSASTTELLEMSNAQLMEQAVLKHAEIIGVTSTETRAVQSSLQLLINYVVDIANCMTDLFNLGVGETQKDRECERVFDDMLYPTAIVNTVVVLSFEAQVR</sequence>
<gene>
    <name evidence="1" type="ORF">CYMTET_37654</name>
</gene>
<proteinExistence type="predicted"/>
<dbReference type="Proteomes" id="UP001190700">
    <property type="component" value="Unassembled WGS sequence"/>
</dbReference>
<evidence type="ECO:0000313" key="2">
    <source>
        <dbReference type="Proteomes" id="UP001190700"/>
    </source>
</evidence>
<name>A0AAE0F612_9CHLO</name>
<dbReference type="AlphaFoldDB" id="A0AAE0F612"/>
<accession>A0AAE0F612</accession>
<organism evidence="1 2">
    <name type="scientific">Cymbomonas tetramitiformis</name>
    <dbReference type="NCBI Taxonomy" id="36881"/>
    <lineage>
        <taxon>Eukaryota</taxon>
        <taxon>Viridiplantae</taxon>
        <taxon>Chlorophyta</taxon>
        <taxon>Pyramimonadophyceae</taxon>
        <taxon>Pyramimonadales</taxon>
        <taxon>Pyramimonadaceae</taxon>
        <taxon>Cymbomonas</taxon>
    </lineage>
</organism>